<evidence type="ECO:0000256" key="1">
    <source>
        <dbReference type="ARBA" id="ARBA00004651"/>
    </source>
</evidence>
<evidence type="ECO:0000256" key="8">
    <source>
        <dbReference type="SAM" id="Phobius"/>
    </source>
</evidence>
<accession>A0A916THU6</accession>
<dbReference type="Gene3D" id="1.20.1250.20">
    <property type="entry name" value="MFS general substrate transporter like domains"/>
    <property type="match status" value="1"/>
</dbReference>
<evidence type="ECO:0000259" key="9">
    <source>
        <dbReference type="PROSITE" id="PS50850"/>
    </source>
</evidence>
<proteinExistence type="predicted"/>
<evidence type="ECO:0000256" key="2">
    <source>
        <dbReference type="ARBA" id="ARBA00022448"/>
    </source>
</evidence>
<feature type="domain" description="Major facilitator superfamily (MFS) profile" evidence="9">
    <location>
        <begin position="1"/>
        <end position="191"/>
    </location>
</feature>
<reference evidence="10" key="1">
    <citation type="journal article" date="2014" name="Int. J. Syst. Evol. Microbiol.">
        <title>Complete genome sequence of Corynebacterium casei LMG S-19264T (=DSM 44701T), isolated from a smear-ripened cheese.</title>
        <authorList>
            <consortium name="US DOE Joint Genome Institute (JGI-PGF)"/>
            <person name="Walter F."/>
            <person name="Albersmeier A."/>
            <person name="Kalinowski J."/>
            <person name="Ruckert C."/>
        </authorList>
    </citation>
    <scope>NUCLEOTIDE SEQUENCE</scope>
    <source>
        <strain evidence="10">CGMCC 1.12827</strain>
    </source>
</reference>
<sequence length="459" mass="49006">MRPFAYRQYRLLCLGLMLTLFSDGVYLVGQVWQVIHVGGGPSQLAMVTVVFSVGMVVSTLLGGVLADRFSQRLIIIWIELLKMVAAFTVGTLALTGHLQIWHLMLAGLLFGVAEGVYYPTYSALLPALIPQRDLFAANGVEGTARPILYQGIGPAVGGALVSAAAPGLALLGAGVANVLALVVYLRMDPVPVQRDLSDETRHPIVETVSDIAEGFRYMWQTRWLMATLTFACVTVLMTTGPLEVLVPFAIKDQAGGDAGDHSLVLAAYGIGAALGSIVVVMFPFPRRYLSWLMGIWAVAGLPLLLMGVATHVWTFVCAGLLLGFLFNAPDVLWGTLLQSRIPRHMLGRIAGLDAFVSVALMPVSMALAAPMSHALGLTTTMILAALVPIPFGAVLFVWARIRRDEVAHPIVTSGADVDDEWQQHEGGAREEESGSADAAGQQNLGGGVTHQGGECLQER</sequence>
<evidence type="ECO:0000256" key="6">
    <source>
        <dbReference type="ARBA" id="ARBA00023136"/>
    </source>
</evidence>
<dbReference type="PANTHER" id="PTHR23513">
    <property type="entry name" value="INTEGRAL MEMBRANE EFFLUX PROTEIN-RELATED"/>
    <property type="match status" value="1"/>
</dbReference>
<feature type="region of interest" description="Disordered" evidence="7">
    <location>
        <begin position="417"/>
        <end position="459"/>
    </location>
</feature>
<dbReference type="Pfam" id="PF05977">
    <property type="entry name" value="MFS_3"/>
    <property type="match status" value="1"/>
</dbReference>
<keyword evidence="6 8" id="KW-0472">Membrane</keyword>
<keyword evidence="5 8" id="KW-1133">Transmembrane helix</keyword>
<keyword evidence="11" id="KW-1185">Reference proteome</keyword>
<dbReference type="AlphaFoldDB" id="A0A916THU6"/>
<feature type="transmembrane region" description="Helical" evidence="8">
    <location>
        <begin position="43"/>
        <end position="66"/>
    </location>
</feature>
<dbReference type="PROSITE" id="PS50850">
    <property type="entry name" value="MFS"/>
    <property type="match status" value="1"/>
</dbReference>
<evidence type="ECO:0000256" key="5">
    <source>
        <dbReference type="ARBA" id="ARBA00022989"/>
    </source>
</evidence>
<evidence type="ECO:0000313" key="11">
    <source>
        <dbReference type="Proteomes" id="UP000621454"/>
    </source>
</evidence>
<feature type="transmembrane region" description="Helical" evidence="8">
    <location>
        <begin position="73"/>
        <end position="94"/>
    </location>
</feature>
<feature type="transmembrane region" description="Helical" evidence="8">
    <location>
        <begin position="289"/>
        <end position="306"/>
    </location>
</feature>
<evidence type="ECO:0000256" key="7">
    <source>
        <dbReference type="SAM" id="MobiDB-lite"/>
    </source>
</evidence>
<keyword evidence="4 8" id="KW-0812">Transmembrane</keyword>
<comment type="caution">
    <text evidence="10">The sequence shown here is derived from an EMBL/GenBank/DDBJ whole genome shotgun (WGS) entry which is preliminary data.</text>
</comment>
<gene>
    <name evidence="10" type="ORF">GCM10011489_35400</name>
</gene>
<feature type="compositionally biased region" description="Basic and acidic residues" evidence="7">
    <location>
        <begin position="421"/>
        <end position="432"/>
    </location>
</feature>
<dbReference type="SUPFAM" id="SSF103473">
    <property type="entry name" value="MFS general substrate transporter"/>
    <property type="match status" value="1"/>
</dbReference>
<keyword evidence="2" id="KW-0813">Transport</keyword>
<reference evidence="10" key="2">
    <citation type="submission" date="2020-09" db="EMBL/GenBank/DDBJ databases">
        <authorList>
            <person name="Sun Q."/>
            <person name="Zhou Y."/>
        </authorList>
    </citation>
    <scope>NUCLEOTIDE SEQUENCE</scope>
    <source>
        <strain evidence="10">CGMCC 1.12827</strain>
    </source>
</reference>
<feature type="transmembrane region" description="Helical" evidence="8">
    <location>
        <begin position="223"/>
        <end position="250"/>
    </location>
</feature>
<feature type="transmembrane region" description="Helical" evidence="8">
    <location>
        <begin position="312"/>
        <end position="337"/>
    </location>
</feature>
<feature type="transmembrane region" description="Helical" evidence="8">
    <location>
        <begin position="262"/>
        <end position="282"/>
    </location>
</feature>
<evidence type="ECO:0000256" key="3">
    <source>
        <dbReference type="ARBA" id="ARBA00022475"/>
    </source>
</evidence>
<name>A0A916THU6_9ACTN</name>
<organism evidence="10 11">
    <name type="scientific">Gordonia jinhuaensis</name>
    <dbReference type="NCBI Taxonomy" id="1517702"/>
    <lineage>
        <taxon>Bacteria</taxon>
        <taxon>Bacillati</taxon>
        <taxon>Actinomycetota</taxon>
        <taxon>Actinomycetes</taxon>
        <taxon>Mycobacteriales</taxon>
        <taxon>Gordoniaceae</taxon>
        <taxon>Gordonia</taxon>
    </lineage>
</organism>
<dbReference type="GO" id="GO:0005886">
    <property type="term" value="C:plasma membrane"/>
    <property type="evidence" value="ECO:0007669"/>
    <property type="project" value="UniProtKB-SubCell"/>
</dbReference>
<dbReference type="InterPro" id="IPR036259">
    <property type="entry name" value="MFS_trans_sf"/>
</dbReference>
<dbReference type="InterPro" id="IPR010290">
    <property type="entry name" value="TM_effector"/>
</dbReference>
<dbReference type="InterPro" id="IPR020846">
    <property type="entry name" value="MFS_dom"/>
</dbReference>
<dbReference type="GO" id="GO:0022857">
    <property type="term" value="F:transmembrane transporter activity"/>
    <property type="evidence" value="ECO:0007669"/>
    <property type="project" value="InterPro"/>
</dbReference>
<dbReference type="EMBL" id="BMGC01000040">
    <property type="protein sequence ID" value="GGB44877.1"/>
    <property type="molecule type" value="Genomic_DNA"/>
</dbReference>
<dbReference type="CDD" id="cd06173">
    <property type="entry name" value="MFS_MefA_like"/>
    <property type="match status" value="1"/>
</dbReference>
<feature type="transmembrane region" description="Helical" evidence="8">
    <location>
        <begin position="375"/>
        <end position="398"/>
    </location>
</feature>
<evidence type="ECO:0000313" key="10">
    <source>
        <dbReference type="EMBL" id="GGB44877.1"/>
    </source>
</evidence>
<feature type="transmembrane region" description="Helical" evidence="8">
    <location>
        <begin position="349"/>
        <end position="369"/>
    </location>
</feature>
<protein>
    <submittedName>
        <fullName evidence="10">Transporter</fullName>
    </submittedName>
</protein>
<comment type="subcellular location">
    <subcellularLocation>
        <location evidence="1">Cell membrane</location>
        <topology evidence="1">Multi-pass membrane protein</topology>
    </subcellularLocation>
</comment>
<dbReference type="PANTHER" id="PTHR23513:SF11">
    <property type="entry name" value="STAPHYLOFERRIN A TRANSPORTER"/>
    <property type="match status" value="1"/>
</dbReference>
<keyword evidence="3" id="KW-1003">Cell membrane</keyword>
<dbReference type="Proteomes" id="UP000621454">
    <property type="component" value="Unassembled WGS sequence"/>
</dbReference>
<evidence type="ECO:0000256" key="4">
    <source>
        <dbReference type="ARBA" id="ARBA00022692"/>
    </source>
</evidence>